<evidence type="ECO:0000313" key="4">
    <source>
        <dbReference type="Proteomes" id="UP000887565"/>
    </source>
</evidence>
<reference evidence="5" key="1">
    <citation type="submission" date="2022-11" db="UniProtKB">
        <authorList>
            <consortium name="WormBaseParasite"/>
        </authorList>
    </citation>
    <scope>IDENTIFICATION</scope>
</reference>
<dbReference type="Pfam" id="PF05544">
    <property type="entry name" value="Pro_racemase"/>
    <property type="match status" value="1"/>
</dbReference>
<evidence type="ECO:0000256" key="2">
    <source>
        <dbReference type="ARBA" id="ARBA00007529"/>
    </source>
</evidence>
<dbReference type="PANTHER" id="PTHR33442">
    <property type="entry name" value="TRANS-3-HYDROXY-L-PROLINE DEHYDRATASE"/>
    <property type="match status" value="1"/>
</dbReference>
<protein>
    <recommendedName>
        <fullName evidence="3">trans-L-3-hydroxyproline dehydratase</fullName>
        <ecNumber evidence="3">4.2.1.77</ecNumber>
    </recommendedName>
</protein>
<accession>A0A915K0C0</accession>
<comment type="catalytic activity">
    <reaction evidence="1">
        <text>trans-3-hydroxy-L-proline = 1-pyrroline-2-carboxylate + H2O</text>
        <dbReference type="Rhea" id="RHEA:10320"/>
        <dbReference type="ChEBI" id="CHEBI:15377"/>
        <dbReference type="ChEBI" id="CHEBI:39785"/>
        <dbReference type="ChEBI" id="CHEBI:57938"/>
        <dbReference type="EC" id="4.2.1.77"/>
    </reaction>
</comment>
<comment type="similarity">
    <text evidence="2">Belongs to the proline racemase family.</text>
</comment>
<evidence type="ECO:0000256" key="1">
    <source>
        <dbReference type="ARBA" id="ARBA00001148"/>
    </source>
</evidence>
<dbReference type="OMA" id="ISINTCE"/>
<name>A0A915K0C0_ROMCU</name>
<dbReference type="AlphaFoldDB" id="A0A915K0C0"/>
<dbReference type="WBParaSite" id="nRc.2.0.1.t31328-RA">
    <property type="protein sequence ID" value="nRc.2.0.1.t31328-RA"/>
    <property type="gene ID" value="nRc.2.0.1.g31328"/>
</dbReference>
<dbReference type="Gene3D" id="3.10.310.10">
    <property type="entry name" value="Diaminopimelate Epimerase, Chain A, domain 1"/>
    <property type="match status" value="2"/>
</dbReference>
<dbReference type="GO" id="GO:0050346">
    <property type="term" value="F:trans-L-3-hydroxyproline dehydratase activity"/>
    <property type="evidence" value="ECO:0007669"/>
    <property type="project" value="UniProtKB-EC"/>
</dbReference>
<organism evidence="4 5">
    <name type="scientific">Romanomermis culicivorax</name>
    <name type="common">Nematode worm</name>
    <dbReference type="NCBI Taxonomy" id="13658"/>
    <lineage>
        <taxon>Eukaryota</taxon>
        <taxon>Metazoa</taxon>
        <taxon>Ecdysozoa</taxon>
        <taxon>Nematoda</taxon>
        <taxon>Enoplea</taxon>
        <taxon>Dorylaimia</taxon>
        <taxon>Mermithida</taxon>
        <taxon>Mermithoidea</taxon>
        <taxon>Mermithidae</taxon>
        <taxon>Romanomermis</taxon>
    </lineage>
</organism>
<evidence type="ECO:0000313" key="5">
    <source>
        <dbReference type="WBParaSite" id="nRc.2.0.1.t31328-RA"/>
    </source>
</evidence>
<dbReference type="EC" id="4.2.1.77" evidence="3"/>
<evidence type="ECO:0000256" key="3">
    <source>
        <dbReference type="ARBA" id="ARBA00013105"/>
    </source>
</evidence>
<proteinExistence type="inferred from homology"/>
<dbReference type="Proteomes" id="UP000887565">
    <property type="component" value="Unplaced"/>
</dbReference>
<sequence length="293" mass="33041">MMKFNEISINTCEMHCAGEPVRIVERGFPKLHPEVADDVQGYISYLKQNLDQWRRFLMHEPRGHQEMYGVLLLQSSGRDEAQPVVFMHHTGYSPMCGHASLALARYFAEKRTHCDEDGEAAVLLKVACGLVKTWYINKGPEKGWSKFWSVPAFVEKTKFPSNVLYVSRLNPTVFNINAILYCCFYVYYELNNHSVSNIPLKLNNGKAITVDVAFGGGYYAVLPAEMVDFQFGVHSIKQLAGLGREIEAAVKDSLEWQGKSSVIIEIKGQAFYSGQSTFVLEDEDPLGFGFDVE</sequence>
<dbReference type="PANTHER" id="PTHR33442:SF1">
    <property type="entry name" value="TRANS-3-HYDROXY-L-PROLINE DEHYDRATASE"/>
    <property type="match status" value="1"/>
</dbReference>
<dbReference type="InterPro" id="IPR008794">
    <property type="entry name" value="Pro_racemase_fam"/>
</dbReference>
<keyword evidence="4" id="KW-1185">Reference proteome</keyword>
<dbReference type="SUPFAM" id="SSF54506">
    <property type="entry name" value="Diaminopimelate epimerase-like"/>
    <property type="match status" value="1"/>
</dbReference>